<keyword evidence="2" id="KW-0472">Membrane</keyword>
<reference evidence="3 4" key="1">
    <citation type="submission" date="2015-09" db="EMBL/GenBank/DDBJ databases">
        <title>Genome sequence, genome mining and natural product profiling of a biocontrol bacterium Streptomyces malaysiensis F913.</title>
        <authorList>
            <person name="Xu Y."/>
            <person name="Wei J."/>
            <person name="Xie J."/>
            <person name="Li T."/>
            <person name="Zhou Z."/>
        </authorList>
    </citation>
    <scope>NUCLEOTIDE SEQUENCE [LARGE SCALE GENOMIC DNA]</scope>
    <source>
        <strain evidence="3 4">F913</strain>
    </source>
</reference>
<gene>
    <name evidence="3" type="ORF">SMF913_10436</name>
</gene>
<evidence type="ECO:0000256" key="1">
    <source>
        <dbReference type="SAM" id="MobiDB-lite"/>
    </source>
</evidence>
<dbReference type="AlphaFoldDB" id="A0A2J7Z2A6"/>
<feature type="region of interest" description="Disordered" evidence="1">
    <location>
        <begin position="53"/>
        <end position="73"/>
    </location>
</feature>
<proteinExistence type="predicted"/>
<organism evidence="3 4">
    <name type="scientific">Streptomyces malaysiensis</name>
    <dbReference type="NCBI Taxonomy" id="92644"/>
    <lineage>
        <taxon>Bacteria</taxon>
        <taxon>Bacillati</taxon>
        <taxon>Actinomycetota</taxon>
        <taxon>Actinomycetes</taxon>
        <taxon>Kitasatosporales</taxon>
        <taxon>Streptomycetaceae</taxon>
        <taxon>Streptomyces</taxon>
        <taxon>Streptomyces violaceusniger group</taxon>
    </lineage>
</organism>
<keyword evidence="2" id="KW-0812">Transmembrane</keyword>
<evidence type="ECO:0000256" key="2">
    <source>
        <dbReference type="SAM" id="Phobius"/>
    </source>
</evidence>
<keyword evidence="4" id="KW-1185">Reference proteome</keyword>
<name>A0A2J7Z2A6_STRMQ</name>
<feature type="transmembrane region" description="Helical" evidence="2">
    <location>
        <begin position="12"/>
        <end position="34"/>
    </location>
</feature>
<comment type="caution">
    <text evidence="3">The sequence shown here is derived from an EMBL/GenBank/DDBJ whole genome shotgun (WGS) entry which is preliminary data.</text>
</comment>
<dbReference type="EMBL" id="LJIW01000001">
    <property type="protein sequence ID" value="PNG94411.1"/>
    <property type="molecule type" value="Genomic_DNA"/>
</dbReference>
<accession>A0A2J7Z2A6</accession>
<dbReference type="RefSeq" id="WP_102933198.1">
    <property type="nucleotide sequence ID" value="NZ_LJIW01000001.1"/>
</dbReference>
<evidence type="ECO:0000313" key="4">
    <source>
        <dbReference type="Proteomes" id="UP000236520"/>
    </source>
</evidence>
<keyword evidence="2" id="KW-1133">Transmembrane helix</keyword>
<sequence>MLRTGPKESHGRYIHAIAPWLGWLINIVIAEWLIARRGLPGVRWETFQKDREKWPARRETQVGNAAASGRTPC</sequence>
<protein>
    <submittedName>
        <fullName evidence="3">Uncharacterized protein</fullName>
    </submittedName>
</protein>
<evidence type="ECO:0000313" key="3">
    <source>
        <dbReference type="EMBL" id="PNG94411.1"/>
    </source>
</evidence>
<dbReference type="Proteomes" id="UP000236520">
    <property type="component" value="Unassembled WGS sequence"/>
</dbReference>